<dbReference type="GO" id="GO:0000480">
    <property type="term" value="P:endonucleolytic cleavage in 5'-ETS of tricistronic rRNA transcript (SSU-rRNA, 5.8S rRNA, LSU-rRNA)"/>
    <property type="evidence" value="ECO:0007669"/>
    <property type="project" value="TreeGrafter"/>
</dbReference>
<sequence length="299" mass="35016">IICIVFLSVVNSMEEEKIEDIEENEGQENEKKVKKRKPGIIYLSSIPANMNVSQIRKYFSDYGQLNRVFLQAASKDKMKGKSKKKGLKFTEGWIEYKSKRKAKMAFATLNSKAVGGKKSNPDYDVLWNIKYLPRFKWAYLKQRLEYEREVHRQRMNIEVGQVRREADHFVKASEWSHKLKKEGEEQIKENASSNTKNKKKGKTGVANNSKEDNFENNDGNEKKSEEKSENNNGNEKNVTGFVFKQKLTEEEIQKRKEAKRRKNEKYKKLIEKRKKKKQENHNKKQKPVDDLIGSIFVGS</sequence>
<dbReference type="GO" id="GO:0000447">
    <property type="term" value="P:endonucleolytic cleavage in ITS1 to separate SSU-rRNA from 5.8S rRNA and LSU-rRNA from tricistronic rRNA transcript (SSU-rRNA, 5.8S rRNA, LSU-rRNA)"/>
    <property type="evidence" value="ECO:0007669"/>
    <property type="project" value="TreeGrafter"/>
</dbReference>
<dbReference type="PROSITE" id="PS50102">
    <property type="entry name" value="RRM"/>
    <property type="match status" value="1"/>
</dbReference>
<accession>A0AAV2Q4J7</accession>
<dbReference type="GO" id="GO:0034462">
    <property type="term" value="P:small-subunit processome assembly"/>
    <property type="evidence" value="ECO:0007669"/>
    <property type="project" value="TreeGrafter"/>
</dbReference>
<dbReference type="InterPro" id="IPR012677">
    <property type="entry name" value="Nucleotide-bd_a/b_plait_sf"/>
</dbReference>
<organism evidence="9 10">
    <name type="scientific">Meganyctiphanes norvegica</name>
    <name type="common">Northern krill</name>
    <name type="synonym">Thysanopoda norvegica</name>
    <dbReference type="NCBI Taxonomy" id="48144"/>
    <lineage>
        <taxon>Eukaryota</taxon>
        <taxon>Metazoa</taxon>
        <taxon>Ecdysozoa</taxon>
        <taxon>Arthropoda</taxon>
        <taxon>Crustacea</taxon>
        <taxon>Multicrustacea</taxon>
        <taxon>Malacostraca</taxon>
        <taxon>Eumalacostraca</taxon>
        <taxon>Eucarida</taxon>
        <taxon>Euphausiacea</taxon>
        <taxon>Euphausiidae</taxon>
        <taxon>Meganyctiphanes</taxon>
    </lineage>
</organism>
<proteinExistence type="inferred from homology"/>
<evidence type="ECO:0000256" key="5">
    <source>
        <dbReference type="ARBA" id="ARBA00023242"/>
    </source>
</evidence>
<dbReference type="Proteomes" id="UP001497623">
    <property type="component" value="Unassembled WGS sequence"/>
</dbReference>
<keyword evidence="5" id="KW-0539">Nucleus</keyword>
<evidence type="ECO:0000256" key="2">
    <source>
        <dbReference type="ARBA" id="ARBA00005819"/>
    </source>
</evidence>
<evidence type="ECO:0000256" key="7">
    <source>
        <dbReference type="SAM" id="MobiDB-lite"/>
    </source>
</evidence>
<dbReference type="SMART" id="SM00360">
    <property type="entry name" value="RRM"/>
    <property type="match status" value="1"/>
</dbReference>
<dbReference type="GO" id="GO:0000472">
    <property type="term" value="P:endonucleolytic cleavage to generate mature 5'-end of SSU-rRNA from (SSU-rRNA, 5.8S rRNA, LSU-rRNA)"/>
    <property type="evidence" value="ECO:0007669"/>
    <property type="project" value="TreeGrafter"/>
</dbReference>
<evidence type="ECO:0000313" key="9">
    <source>
        <dbReference type="EMBL" id="CAL4068529.1"/>
    </source>
</evidence>
<dbReference type="GO" id="GO:0003723">
    <property type="term" value="F:RNA binding"/>
    <property type="evidence" value="ECO:0007669"/>
    <property type="project" value="UniProtKB-UniRule"/>
</dbReference>
<evidence type="ECO:0000256" key="1">
    <source>
        <dbReference type="ARBA" id="ARBA00004604"/>
    </source>
</evidence>
<dbReference type="PANTHER" id="PTHR12311">
    <property type="entry name" value="ACTIVATOR OF BASAL TRANSCRIPTION 1"/>
    <property type="match status" value="1"/>
</dbReference>
<dbReference type="PANTHER" id="PTHR12311:SF7">
    <property type="entry name" value="ACTIVATOR OF BASAL TRANSCRIPTION 1"/>
    <property type="match status" value="1"/>
</dbReference>
<dbReference type="SUPFAM" id="SSF54928">
    <property type="entry name" value="RNA-binding domain, RBD"/>
    <property type="match status" value="1"/>
</dbReference>
<keyword evidence="10" id="KW-1185">Reference proteome</keyword>
<dbReference type="GO" id="GO:0005730">
    <property type="term" value="C:nucleolus"/>
    <property type="evidence" value="ECO:0007669"/>
    <property type="project" value="UniProtKB-SubCell"/>
</dbReference>
<reference evidence="9 10" key="1">
    <citation type="submission" date="2024-05" db="EMBL/GenBank/DDBJ databases">
        <authorList>
            <person name="Wallberg A."/>
        </authorList>
    </citation>
    <scope>NUCLEOTIDE SEQUENCE [LARGE SCALE GENOMIC DNA]</scope>
</reference>
<evidence type="ECO:0000313" key="10">
    <source>
        <dbReference type="Proteomes" id="UP001497623"/>
    </source>
</evidence>
<comment type="subcellular location">
    <subcellularLocation>
        <location evidence="1">Nucleus</location>
        <location evidence="1">Nucleolus</location>
    </subcellularLocation>
</comment>
<evidence type="ECO:0000256" key="6">
    <source>
        <dbReference type="PROSITE-ProRule" id="PRU00176"/>
    </source>
</evidence>
<dbReference type="CDD" id="cd12263">
    <property type="entry name" value="RRM_ABT1_like"/>
    <property type="match status" value="1"/>
</dbReference>
<feature type="compositionally biased region" description="Basic residues" evidence="7">
    <location>
        <begin position="256"/>
        <end position="278"/>
    </location>
</feature>
<feature type="compositionally biased region" description="Basic and acidic residues" evidence="7">
    <location>
        <begin position="209"/>
        <end position="229"/>
    </location>
</feature>
<protein>
    <recommendedName>
        <fullName evidence="3">Activator of basal transcription 1</fullName>
    </recommendedName>
</protein>
<evidence type="ECO:0000256" key="4">
    <source>
        <dbReference type="ARBA" id="ARBA00022884"/>
    </source>
</evidence>
<dbReference type="InterPro" id="IPR039119">
    <property type="entry name" value="ABT1/Esf2"/>
</dbReference>
<gene>
    <name evidence="9" type="ORF">MNOR_LOCUS7331</name>
</gene>
<evidence type="ECO:0000259" key="8">
    <source>
        <dbReference type="PROSITE" id="PS50102"/>
    </source>
</evidence>
<dbReference type="EMBL" id="CAXKWB010003197">
    <property type="protein sequence ID" value="CAL4068529.1"/>
    <property type="molecule type" value="Genomic_DNA"/>
</dbReference>
<dbReference type="InterPro" id="IPR000504">
    <property type="entry name" value="RRM_dom"/>
</dbReference>
<dbReference type="InterPro" id="IPR035979">
    <property type="entry name" value="RBD_domain_sf"/>
</dbReference>
<feature type="compositionally biased region" description="Basic and acidic residues" evidence="7">
    <location>
        <begin position="246"/>
        <end position="255"/>
    </location>
</feature>
<dbReference type="Gene3D" id="3.30.70.330">
    <property type="match status" value="1"/>
</dbReference>
<name>A0AAV2Q4J7_MEGNR</name>
<dbReference type="AlphaFoldDB" id="A0AAV2Q4J7"/>
<feature type="region of interest" description="Disordered" evidence="7">
    <location>
        <begin position="180"/>
        <end position="299"/>
    </location>
</feature>
<comment type="caution">
    <text evidence="9">The sequence shown here is derived from an EMBL/GenBank/DDBJ whole genome shotgun (WGS) entry which is preliminary data.</text>
</comment>
<feature type="non-terminal residue" evidence="9">
    <location>
        <position position="1"/>
    </location>
</feature>
<comment type="similarity">
    <text evidence="2">Belongs to the ESF2/ABP1 family.</text>
</comment>
<feature type="domain" description="RRM" evidence="8">
    <location>
        <begin position="39"/>
        <end position="118"/>
    </location>
</feature>
<feature type="compositionally biased region" description="Basic and acidic residues" evidence="7">
    <location>
        <begin position="279"/>
        <end position="289"/>
    </location>
</feature>
<dbReference type="InterPro" id="IPR034353">
    <property type="entry name" value="ABT1/ESF2_RRM"/>
</dbReference>
<evidence type="ECO:0000256" key="3">
    <source>
        <dbReference type="ARBA" id="ARBA00020737"/>
    </source>
</evidence>
<keyword evidence="4 6" id="KW-0694">RNA-binding</keyword>
<dbReference type="Pfam" id="PF00076">
    <property type="entry name" value="RRM_1"/>
    <property type="match status" value="1"/>
</dbReference>